<dbReference type="EMBL" id="BSPQ01000010">
    <property type="protein sequence ID" value="GLS91168.1"/>
    <property type="molecule type" value="Genomic_DNA"/>
</dbReference>
<dbReference type="PANTHER" id="PTHR33608:SF12">
    <property type="entry name" value="DUF58 DOMAIN-CONTAINING PROTEIN"/>
    <property type="match status" value="1"/>
</dbReference>
<organism evidence="2 3">
    <name type="scientific">Psychromonas marina</name>
    <dbReference type="NCBI Taxonomy" id="88364"/>
    <lineage>
        <taxon>Bacteria</taxon>
        <taxon>Pseudomonadati</taxon>
        <taxon>Pseudomonadota</taxon>
        <taxon>Gammaproteobacteria</taxon>
        <taxon>Alteromonadales</taxon>
        <taxon>Psychromonadaceae</taxon>
        <taxon>Psychromonas</taxon>
    </lineage>
</organism>
<comment type="caution">
    <text evidence="2">The sequence shown here is derived from an EMBL/GenBank/DDBJ whole genome shotgun (WGS) entry which is preliminary data.</text>
</comment>
<gene>
    <name evidence="2" type="ORF">GCM10007916_22370</name>
</gene>
<dbReference type="Proteomes" id="UP001157353">
    <property type="component" value="Unassembled WGS sequence"/>
</dbReference>
<dbReference type="SUPFAM" id="SSF53300">
    <property type="entry name" value="vWA-like"/>
    <property type="match status" value="1"/>
</dbReference>
<protein>
    <submittedName>
        <fullName evidence="2">MoxR protein</fullName>
    </submittedName>
</protein>
<evidence type="ECO:0000313" key="2">
    <source>
        <dbReference type="EMBL" id="GLS91168.1"/>
    </source>
</evidence>
<accession>A0ABQ6E1X6</accession>
<evidence type="ECO:0000259" key="1">
    <source>
        <dbReference type="Pfam" id="PF01882"/>
    </source>
</evidence>
<keyword evidence="3" id="KW-1185">Reference proteome</keyword>
<evidence type="ECO:0000313" key="3">
    <source>
        <dbReference type="Proteomes" id="UP001157353"/>
    </source>
</evidence>
<reference evidence="3" key="1">
    <citation type="journal article" date="2019" name="Int. J. Syst. Evol. Microbiol.">
        <title>The Global Catalogue of Microorganisms (GCM) 10K type strain sequencing project: providing services to taxonomists for standard genome sequencing and annotation.</title>
        <authorList>
            <consortium name="The Broad Institute Genomics Platform"/>
            <consortium name="The Broad Institute Genome Sequencing Center for Infectious Disease"/>
            <person name="Wu L."/>
            <person name="Ma J."/>
        </authorList>
    </citation>
    <scope>NUCLEOTIDE SEQUENCE [LARGE SCALE GENOMIC DNA]</scope>
    <source>
        <strain evidence="3">NBRC 103166</strain>
    </source>
</reference>
<dbReference type="InterPro" id="IPR036465">
    <property type="entry name" value="vWFA_dom_sf"/>
</dbReference>
<dbReference type="PANTHER" id="PTHR33608">
    <property type="entry name" value="BLL2464 PROTEIN"/>
    <property type="match status" value="1"/>
</dbReference>
<sequence>MSGRHHSQFRGRGLNFEELKHYQMGDDIRNLDWKVTLRTGQPHVRLYSEEKDRNVIILVDQGANMFFSSIDTMKSVVAAEVAALISWRVLREGDRIGLLIKNTTELAWSEPMRGQQHALHLLKTLSQSNQSLNVASQDHITFSDSLMTLAKRDLRQSTIIILSDFLTLNEDDISKLKNIQRSNDLLAIRISDPMEHLIPKQGTWVMGDGDFQFSLDRQQQISQVNQHLSATAADNAMKLNHLMARNNLPLVELSTDGHHLSQLKRAIGA</sequence>
<proteinExistence type="predicted"/>
<dbReference type="Pfam" id="PF01882">
    <property type="entry name" value="DUF58"/>
    <property type="match status" value="1"/>
</dbReference>
<feature type="domain" description="DUF58" evidence="1">
    <location>
        <begin position="19"/>
        <end position="230"/>
    </location>
</feature>
<dbReference type="InterPro" id="IPR002881">
    <property type="entry name" value="DUF58"/>
</dbReference>
<name>A0ABQ6E1X6_9GAMM</name>